<dbReference type="GO" id="GO:0030246">
    <property type="term" value="F:carbohydrate binding"/>
    <property type="evidence" value="ECO:0007669"/>
    <property type="project" value="InterPro"/>
</dbReference>
<dbReference type="EMBL" id="MT631527">
    <property type="protein sequence ID" value="QNO52989.1"/>
    <property type="molecule type" value="Genomic_DNA"/>
</dbReference>
<keyword evidence="3" id="KW-0378">Hydrolase</keyword>
<dbReference type="InterPro" id="IPR013780">
    <property type="entry name" value="Glyco_hydro_b"/>
</dbReference>
<dbReference type="SUPFAM" id="SSF74650">
    <property type="entry name" value="Galactose mutarotase-like"/>
    <property type="match status" value="1"/>
</dbReference>
<dbReference type="InterPro" id="IPR041147">
    <property type="entry name" value="GH38_C"/>
</dbReference>
<evidence type="ECO:0000259" key="6">
    <source>
        <dbReference type="Pfam" id="PF07748"/>
    </source>
</evidence>
<dbReference type="InterPro" id="IPR011013">
    <property type="entry name" value="Gal_mutarotase_sf_dom"/>
</dbReference>
<feature type="domain" description="Glycoside hydrolase family 38 N-terminal" evidence="5">
    <location>
        <begin position="18"/>
        <end position="262"/>
    </location>
</feature>
<evidence type="ECO:0000256" key="2">
    <source>
        <dbReference type="ARBA" id="ARBA00022723"/>
    </source>
</evidence>
<dbReference type="InterPro" id="IPR011682">
    <property type="entry name" value="Glyco_hydro_38_C"/>
</dbReference>
<proteinExistence type="inferred from homology"/>
<evidence type="ECO:0000256" key="4">
    <source>
        <dbReference type="ARBA" id="ARBA00023295"/>
    </source>
</evidence>
<keyword evidence="4" id="KW-0326">Glycosidase</keyword>
<dbReference type="Gene3D" id="2.60.40.1180">
    <property type="entry name" value="Golgi alpha-mannosidase II"/>
    <property type="match status" value="1"/>
</dbReference>
<accession>A0A7G9YYA5</accession>
<dbReference type="InterPro" id="IPR027291">
    <property type="entry name" value="Glyco_hydro_38_N_sf"/>
</dbReference>
<organism evidence="8">
    <name type="scientific">Candidatus Methanophagaceae archaeon ANME-1 ERB6</name>
    <dbReference type="NCBI Taxonomy" id="2759912"/>
    <lineage>
        <taxon>Archaea</taxon>
        <taxon>Methanobacteriati</taxon>
        <taxon>Methanobacteriota</taxon>
        <taxon>Stenosarchaea group</taxon>
        <taxon>Methanomicrobia</taxon>
        <taxon>Candidatus Methanophagales</taxon>
        <taxon>Candidatus Methanophagaceae</taxon>
    </lineage>
</organism>
<dbReference type="SUPFAM" id="SSF88688">
    <property type="entry name" value="Families 57/38 glycoside transferase middle domain"/>
    <property type="match status" value="1"/>
</dbReference>
<dbReference type="Gene3D" id="3.20.110.10">
    <property type="entry name" value="Glycoside hydrolase 38, N terminal domain"/>
    <property type="match status" value="1"/>
</dbReference>
<dbReference type="Pfam" id="PF01074">
    <property type="entry name" value="Glyco_hydro_38N"/>
    <property type="match status" value="1"/>
</dbReference>
<evidence type="ECO:0000256" key="3">
    <source>
        <dbReference type="ARBA" id="ARBA00022801"/>
    </source>
</evidence>
<comment type="similarity">
    <text evidence="1">Belongs to the glycosyl hydrolase 38 family.</text>
</comment>
<dbReference type="GO" id="GO:0009313">
    <property type="term" value="P:oligosaccharide catabolic process"/>
    <property type="evidence" value="ECO:0007669"/>
    <property type="project" value="TreeGrafter"/>
</dbReference>
<dbReference type="CDD" id="cd10786">
    <property type="entry name" value="GH38N_AMII_like"/>
    <property type="match status" value="1"/>
</dbReference>
<evidence type="ECO:0000313" key="8">
    <source>
        <dbReference type="EMBL" id="QNO52989.1"/>
    </source>
</evidence>
<dbReference type="PANTHER" id="PTHR46017">
    <property type="entry name" value="ALPHA-MANNOSIDASE 2C1"/>
    <property type="match status" value="1"/>
</dbReference>
<reference evidence="8" key="1">
    <citation type="submission" date="2020-06" db="EMBL/GenBank/DDBJ databases">
        <title>Unique genomic features of the anaerobic methanotrophic archaea.</title>
        <authorList>
            <person name="Chadwick G.L."/>
            <person name="Skennerton C.T."/>
            <person name="Laso-Perez R."/>
            <person name="Leu A.O."/>
            <person name="Speth D.R."/>
            <person name="Yu H."/>
            <person name="Morgan-Lang C."/>
            <person name="Hatzenpichler R."/>
            <person name="Goudeau D."/>
            <person name="Malmstrom R."/>
            <person name="Brazelton W.J."/>
            <person name="Woyke T."/>
            <person name="Hallam S.J."/>
            <person name="Tyson G.W."/>
            <person name="Wegener G."/>
            <person name="Boetius A."/>
            <person name="Orphan V."/>
        </authorList>
    </citation>
    <scope>NUCLEOTIDE SEQUENCE</scope>
</reference>
<name>A0A7G9YYA5_9EURY</name>
<dbReference type="InterPro" id="IPR011330">
    <property type="entry name" value="Glyco_hydro/deAcase_b/a-brl"/>
</dbReference>
<dbReference type="GO" id="GO:0004559">
    <property type="term" value="F:alpha-mannosidase activity"/>
    <property type="evidence" value="ECO:0007669"/>
    <property type="project" value="InterPro"/>
</dbReference>
<dbReference type="Gene3D" id="2.60.40.2220">
    <property type="match status" value="1"/>
</dbReference>
<dbReference type="AlphaFoldDB" id="A0A7G9YYA5"/>
<feature type="domain" description="Glycosyl hydrolases family 38 C-terminal" evidence="7">
    <location>
        <begin position="815"/>
        <end position="893"/>
    </location>
</feature>
<dbReference type="PANTHER" id="PTHR46017:SF2">
    <property type="entry name" value="MANNOSYLGLYCERATE HYDROLASE"/>
    <property type="match status" value="1"/>
</dbReference>
<gene>
    <name evidence="8" type="ORF">FLHAOPAA_00019</name>
</gene>
<evidence type="ECO:0000259" key="5">
    <source>
        <dbReference type="Pfam" id="PF01074"/>
    </source>
</evidence>
<protein>
    <recommendedName>
        <fullName evidence="9">Glycoside hydrolase family 38 central domain-containing protein</fullName>
    </recommendedName>
</protein>
<dbReference type="Pfam" id="PF17677">
    <property type="entry name" value="Glyco_hydro38C2"/>
    <property type="match status" value="1"/>
</dbReference>
<dbReference type="GO" id="GO:0046872">
    <property type="term" value="F:metal ion binding"/>
    <property type="evidence" value="ECO:0007669"/>
    <property type="project" value="UniProtKB-KW"/>
</dbReference>
<feature type="domain" description="Glycosyl hydrolase family 38 C-terminal" evidence="6">
    <location>
        <begin position="580"/>
        <end position="739"/>
    </location>
</feature>
<evidence type="ECO:0000259" key="7">
    <source>
        <dbReference type="Pfam" id="PF17677"/>
    </source>
</evidence>
<dbReference type="InterPro" id="IPR028995">
    <property type="entry name" value="Glyco_hydro_57/38_cen_sf"/>
</dbReference>
<dbReference type="InterPro" id="IPR000602">
    <property type="entry name" value="Glyco_hydro_38_N"/>
</dbReference>
<evidence type="ECO:0008006" key="9">
    <source>
        <dbReference type="Google" id="ProtNLM"/>
    </source>
</evidence>
<dbReference type="Pfam" id="PF07748">
    <property type="entry name" value="Glyco_hydro_38C"/>
    <property type="match status" value="1"/>
</dbReference>
<dbReference type="GO" id="GO:0006013">
    <property type="term" value="P:mannose metabolic process"/>
    <property type="evidence" value="ECO:0007669"/>
    <property type="project" value="InterPro"/>
</dbReference>
<dbReference type="Gene3D" id="2.70.98.30">
    <property type="entry name" value="Golgi alpha-mannosidase II, domain 4"/>
    <property type="match status" value="1"/>
</dbReference>
<dbReference type="Gene3D" id="1.20.1270.50">
    <property type="entry name" value="Glycoside hydrolase family 38, central domain"/>
    <property type="match status" value="1"/>
</dbReference>
<sequence>MTTLEKKEGKAEVKAKDTIYLVPHTHYDAIWVFTKEDYFYINMVAILKEVAELVENTDYKFLIEQTFLLEELEKRYPEVFRKIATSIQRGKIEIADGEYLMADTMLPEGETLIREILLGKRYVKEKFGVDVPVMWQADSFGLNAQLPQIYKKSGYRYVALRRGTTKRKPSEFLWEALDGTRILAHWMPLGYRAGLDLTKLDESYEKLKNLAVTSHILMPSGSGVMIPQPETLEAVRTWNDERGKVAEMKIATPCEFFEALENEIEDRNIKMDVRKGEMYSGKYSEVFPNCCSSRMWIKQELCMYEAWLACFERWSAVNYLLNDLYPSEGMRNAWRKILYIAFHDVTPGTGMDEGYEEVRHFHDFFNTELAARCLCTHNQVIDTEAEAKAESQSSMKASAAMPSYDYGYGYGDIIVFNSLSWEVKNWVEMNLRFDKGKLVAINGLKSGDEEIEIEVIKFTRYDDDSLRFARIGFVPTVPAMGYKVYKILEREPRRYAYEPNFIMIRGNTIENCFFGVTVDPATGLIDVSIGKRGTEQEKICTANELVLEEETGDLYYHRQTLGIPLKTEKGEGVKYGSFRLENFFIDKSPLRRVINVETNYFSLRWPYRLTEKLEPLIWRHKFLECSKKIVVYKDIPRIDFITTVMDKHPRARLRVRFSTGIKSLTYTCGTQFGAVSRPTDQWHYKPKEEWVEEPCGVFPSLKWLDYSDGTKGLTVIHQGIPENEVRDGDVYLTLLRSVLMLSSDGRTGPAIPVPDAQELRRYTFKYSIYPHKGDWREASSYKHALEFNYLLDAIQLRDDRKYPLRKSFLKIEPENVILSALKKAEEGNGVIIRFYETNGEETDAEITLFRAPKSVRAVNMLEEEVDDEEVKKELKIEGGRIELTVKPFEIVTLKVKF</sequence>
<keyword evidence="2" id="KW-0479">Metal-binding</keyword>
<dbReference type="InterPro" id="IPR037094">
    <property type="entry name" value="Glyco_hydro_38_cen_sf"/>
</dbReference>
<dbReference type="SUPFAM" id="SSF88713">
    <property type="entry name" value="Glycoside hydrolase/deacetylase"/>
    <property type="match status" value="1"/>
</dbReference>
<evidence type="ECO:0000256" key="1">
    <source>
        <dbReference type="ARBA" id="ARBA00009792"/>
    </source>
</evidence>